<feature type="binding site" evidence="6">
    <location>
        <position position="284"/>
    </location>
    <ligand>
        <name>NAD(+)</name>
        <dbReference type="ChEBI" id="CHEBI:57540"/>
    </ligand>
</feature>
<comment type="catalytic activity">
    <reaction evidence="6 9">
        <text>S-adenosyl-L-homocysteine + H2O = L-homocysteine + adenosine</text>
        <dbReference type="Rhea" id="RHEA:21708"/>
        <dbReference type="ChEBI" id="CHEBI:15377"/>
        <dbReference type="ChEBI" id="CHEBI:16335"/>
        <dbReference type="ChEBI" id="CHEBI:57856"/>
        <dbReference type="ChEBI" id="CHEBI:58199"/>
        <dbReference type="EC" id="3.13.2.1"/>
    </reaction>
</comment>
<feature type="binding site" evidence="6 7">
    <location>
        <position position="162"/>
    </location>
    <ligand>
        <name>substrate</name>
    </ligand>
</feature>
<dbReference type="PIRSF" id="PIRSF001109">
    <property type="entry name" value="Ad_hcy_hydrolase"/>
    <property type="match status" value="1"/>
</dbReference>
<name>A0A917HNP5_9SPHI</name>
<dbReference type="HAMAP" id="MF_00563">
    <property type="entry name" value="AdoHcyase"/>
    <property type="match status" value="1"/>
</dbReference>
<dbReference type="Pfam" id="PF05221">
    <property type="entry name" value="AdoHcyase"/>
    <property type="match status" value="2"/>
</dbReference>
<feature type="binding site" evidence="6 8">
    <location>
        <position position="352"/>
    </location>
    <ligand>
        <name>NAD(+)</name>
        <dbReference type="ChEBI" id="CHEBI:57540"/>
    </ligand>
</feature>
<evidence type="ECO:0000256" key="2">
    <source>
        <dbReference type="ARBA" id="ARBA00011881"/>
    </source>
</evidence>
<reference evidence="12" key="1">
    <citation type="journal article" date="2014" name="Int. J. Syst. Evol. Microbiol.">
        <title>Complete genome sequence of Corynebacterium casei LMG S-19264T (=DSM 44701T), isolated from a smear-ripened cheese.</title>
        <authorList>
            <consortium name="US DOE Joint Genome Institute (JGI-PGF)"/>
            <person name="Walter F."/>
            <person name="Albersmeier A."/>
            <person name="Kalinowski J."/>
            <person name="Ruckert C."/>
        </authorList>
    </citation>
    <scope>NUCLEOTIDE SEQUENCE</scope>
    <source>
        <strain evidence="12">CGMCC 1.12195</strain>
    </source>
</reference>
<dbReference type="GO" id="GO:0033353">
    <property type="term" value="P:S-adenosylmethionine cycle"/>
    <property type="evidence" value="ECO:0007669"/>
    <property type="project" value="TreeGrafter"/>
</dbReference>
<feature type="binding site" evidence="6 7">
    <location>
        <position position="196"/>
    </location>
    <ligand>
        <name>substrate</name>
    </ligand>
</feature>
<dbReference type="NCBIfam" id="TIGR00936">
    <property type="entry name" value="ahcY"/>
    <property type="match status" value="1"/>
</dbReference>
<comment type="function">
    <text evidence="6">May play a key role in the regulation of the intracellular concentration of adenosylhomocysteine.</text>
</comment>
<comment type="subcellular location">
    <subcellularLocation>
        <location evidence="6">Cytoplasm</location>
    </subcellularLocation>
</comment>
<feature type="binding site" evidence="8">
    <location>
        <position position="359"/>
    </location>
    <ligand>
        <name>NAD(+)</name>
        <dbReference type="ChEBI" id="CHEBI:57540"/>
    </ligand>
</feature>
<feature type="binding site" evidence="8">
    <location>
        <begin position="228"/>
        <end position="233"/>
    </location>
    <ligand>
        <name>NAD(+)</name>
        <dbReference type="ChEBI" id="CHEBI:57540"/>
    </ligand>
</feature>
<dbReference type="EMBL" id="BMER01000001">
    <property type="protein sequence ID" value="GGG84615.1"/>
    <property type="molecule type" value="Genomic_DNA"/>
</dbReference>
<dbReference type="NCBIfam" id="NF004005">
    <property type="entry name" value="PRK05476.2-3"/>
    <property type="match status" value="1"/>
</dbReference>
<feature type="domain" description="S-adenosyl-L-homocysteine hydrolase NAD binding" evidence="11">
    <location>
        <begin position="197"/>
        <end position="358"/>
    </location>
</feature>
<feature type="binding site" evidence="6 7">
    <location>
        <position position="192"/>
    </location>
    <ligand>
        <name>substrate</name>
    </ligand>
</feature>
<evidence type="ECO:0000259" key="11">
    <source>
        <dbReference type="SMART" id="SM00997"/>
    </source>
</evidence>
<dbReference type="InterPro" id="IPR042172">
    <property type="entry name" value="Adenosylhomocyst_ase-like_sf"/>
</dbReference>
<evidence type="ECO:0000256" key="8">
    <source>
        <dbReference type="PIRSR" id="PIRSR001109-2"/>
    </source>
</evidence>
<dbReference type="GO" id="GO:0006730">
    <property type="term" value="P:one-carbon metabolic process"/>
    <property type="evidence" value="ECO:0007669"/>
    <property type="project" value="UniProtKB-UniRule"/>
</dbReference>
<evidence type="ECO:0000313" key="12">
    <source>
        <dbReference type="EMBL" id="GGG84615.1"/>
    </source>
</evidence>
<comment type="pathway">
    <text evidence="6 9">Amino-acid biosynthesis; L-homocysteine biosynthesis; L-homocysteine from S-adenosyl-L-homocysteine: step 1/1.</text>
</comment>
<keyword evidence="4 6" id="KW-0378">Hydrolase</keyword>
<dbReference type="FunFam" id="3.40.50.720:FF:000004">
    <property type="entry name" value="Adenosylhomocysteinase"/>
    <property type="match status" value="1"/>
</dbReference>
<evidence type="ECO:0000256" key="1">
    <source>
        <dbReference type="ARBA" id="ARBA00007122"/>
    </source>
</evidence>
<dbReference type="Gene3D" id="3.40.50.720">
    <property type="entry name" value="NAD(P)-binding Rossmann-like Domain"/>
    <property type="match status" value="1"/>
</dbReference>
<dbReference type="GO" id="GO:0071269">
    <property type="term" value="P:L-homocysteine biosynthetic process"/>
    <property type="evidence" value="ECO:0007669"/>
    <property type="project" value="UniProtKB-UniRule"/>
</dbReference>
<dbReference type="Proteomes" id="UP000660862">
    <property type="component" value="Unassembled WGS sequence"/>
</dbReference>
<dbReference type="SUPFAM" id="SSF52283">
    <property type="entry name" value="Formate/glycerate dehydrogenase catalytic domain-like"/>
    <property type="match status" value="1"/>
</dbReference>
<dbReference type="FunFam" id="3.40.50.1480:FF:000007">
    <property type="entry name" value="Adenosylhomocysteinase"/>
    <property type="match status" value="1"/>
</dbReference>
<dbReference type="InterPro" id="IPR000043">
    <property type="entry name" value="Adenosylhomocysteinase-like"/>
</dbReference>
<evidence type="ECO:0000256" key="6">
    <source>
        <dbReference type="HAMAP-Rule" id="MF_00563"/>
    </source>
</evidence>
<feature type="binding site" evidence="6 7">
    <location>
        <position position="137"/>
    </location>
    <ligand>
        <name>substrate</name>
    </ligand>
</feature>
<feature type="binding site" evidence="6">
    <location>
        <begin position="226"/>
        <end position="231"/>
    </location>
    <ligand>
        <name>NAD(+)</name>
        <dbReference type="ChEBI" id="CHEBI:57540"/>
    </ligand>
</feature>
<dbReference type="PROSITE" id="PS00739">
    <property type="entry name" value="ADOHCYASE_2"/>
    <property type="match status" value="1"/>
</dbReference>
<dbReference type="InterPro" id="IPR015878">
    <property type="entry name" value="Ado_hCys_hydrolase_NAD-bd"/>
</dbReference>
<accession>A0A917HNP5</accession>
<dbReference type="PROSITE" id="PS00738">
    <property type="entry name" value="ADOHCYASE_1"/>
    <property type="match status" value="1"/>
</dbReference>
<evidence type="ECO:0000313" key="13">
    <source>
        <dbReference type="Proteomes" id="UP000660862"/>
    </source>
</evidence>
<dbReference type="RefSeq" id="WP_188505475.1">
    <property type="nucleotide sequence ID" value="NZ_BMER01000001.1"/>
</dbReference>
<dbReference type="SUPFAM" id="SSF51735">
    <property type="entry name" value="NAD(P)-binding Rossmann-fold domains"/>
    <property type="match status" value="1"/>
</dbReference>
<comment type="caution">
    <text evidence="12">The sequence shown here is derived from an EMBL/GenBank/DDBJ whole genome shotgun (WGS) entry which is preliminary data.</text>
</comment>
<keyword evidence="3 6" id="KW-0554">One-carbon metabolism</keyword>
<feature type="binding site" evidence="6 7">
    <location>
        <position position="61"/>
    </location>
    <ligand>
        <name>substrate</name>
    </ligand>
</feature>
<keyword evidence="5 6" id="KW-0520">NAD</keyword>
<organism evidence="12 13">
    <name type="scientific">Parapedobacter pyrenivorans</name>
    <dbReference type="NCBI Taxonomy" id="1305674"/>
    <lineage>
        <taxon>Bacteria</taxon>
        <taxon>Pseudomonadati</taxon>
        <taxon>Bacteroidota</taxon>
        <taxon>Sphingobacteriia</taxon>
        <taxon>Sphingobacteriales</taxon>
        <taxon>Sphingobacteriaceae</taxon>
        <taxon>Parapedobacter</taxon>
    </lineage>
</organism>
<dbReference type="SMART" id="SM00997">
    <property type="entry name" value="AdoHcyase_NAD"/>
    <property type="match status" value="1"/>
</dbReference>
<evidence type="ECO:0000256" key="5">
    <source>
        <dbReference type="ARBA" id="ARBA00023027"/>
    </source>
</evidence>
<evidence type="ECO:0000256" key="4">
    <source>
        <dbReference type="ARBA" id="ARBA00022801"/>
    </source>
</evidence>
<feature type="binding site" evidence="6 8">
    <location>
        <begin position="305"/>
        <end position="307"/>
    </location>
    <ligand>
        <name>NAD(+)</name>
        <dbReference type="ChEBI" id="CHEBI:57540"/>
    </ligand>
</feature>
<dbReference type="InterPro" id="IPR020082">
    <property type="entry name" value="S-Ado-L-homoCys_hydrolase_CS"/>
</dbReference>
<dbReference type="InterPro" id="IPR036291">
    <property type="entry name" value="NAD(P)-bd_dom_sf"/>
</dbReference>
<evidence type="ECO:0000256" key="7">
    <source>
        <dbReference type="PIRSR" id="PIRSR001109-1"/>
    </source>
</evidence>
<sequence length="438" mass="48270">MSSIDTAYTPYKVKDISLAEWGRKEIELAEAEMPGLMALREEFGASKPLKGARIAGCLHMTIQTAVLIETLIELGADVTWSSCNIFSTQDHAAAAIAAAGIPVYAWKGMSEDEFNWCIEQTLFFGEERQPLNMILDDGGDLTNMVFDKYPELIDGIKGLSEETTTGVHRLYERMKNGTLHLPAINVNDSVTKSKFDNKYGCRESLVDAIRRATDLMLAGKVAVVAGYGDVGKGSAESLSSAGVRVIVTEIDPICALQAAMEGYEVKKFATAVKEADIVVTTTGNRDIVRGDHFKAMKDKAVVCNIGHFDNEIDVAWLNNNYGHTKVEIKPQVDKYTIDGKDVILLAEGRLVNLGCATGHPSFVMSNSFTNQTLAQIELWANSENYENKVYTLPKFLDEKVARLHLAKIGVELDTLDSHQAEYIGVPVEGPYKPEHYRY</sequence>
<dbReference type="AlphaFoldDB" id="A0A917HNP5"/>
<feature type="binding site" evidence="6 8">
    <location>
        <begin position="163"/>
        <end position="165"/>
    </location>
    <ligand>
        <name>NAD(+)</name>
        <dbReference type="ChEBI" id="CHEBI:57540"/>
    </ligand>
</feature>
<dbReference type="CDD" id="cd00401">
    <property type="entry name" value="SAHH"/>
    <property type="match status" value="1"/>
</dbReference>
<dbReference type="Gene3D" id="3.40.50.1480">
    <property type="entry name" value="Adenosylhomocysteinase-like"/>
    <property type="match status" value="2"/>
</dbReference>
<feature type="binding site" evidence="6">
    <location>
        <position position="197"/>
    </location>
    <ligand>
        <name>NAD(+)</name>
        <dbReference type="ChEBI" id="CHEBI:57540"/>
    </ligand>
</feature>
<proteinExistence type="inferred from homology"/>
<reference evidence="12" key="2">
    <citation type="submission" date="2020-09" db="EMBL/GenBank/DDBJ databases">
        <authorList>
            <person name="Sun Q."/>
            <person name="Zhou Y."/>
        </authorList>
    </citation>
    <scope>NUCLEOTIDE SEQUENCE</scope>
    <source>
        <strain evidence="12">CGMCC 1.12195</strain>
    </source>
</reference>
<comment type="cofactor">
    <cofactor evidence="6 8 9">
        <name>NAD(+)</name>
        <dbReference type="ChEBI" id="CHEBI:57540"/>
    </cofactor>
    <text evidence="6 8 9">Binds 1 NAD(+) per subunit.</text>
</comment>
<dbReference type="GO" id="GO:0004013">
    <property type="term" value="F:adenosylhomocysteinase activity"/>
    <property type="evidence" value="ECO:0007669"/>
    <property type="project" value="UniProtKB-UniRule"/>
</dbReference>
<comment type="subunit">
    <text evidence="2">Homotetramer.</text>
</comment>
<dbReference type="SMART" id="SM00996">
    <property type="entry name" value="AdoHcyase"/>
    <property type="match status" value="1"/>
</dbReference>
<dbReference type="Pfam" id="PF00670">
    <property type="entry name" value="AdoHcyase_NAD"/>
    <property type="match status" value="1"/>
</dbReference>
<keyword evidence="13" id="KW-1185">Reference proteome</keyword>
<evidence type="ECO:0000256" key="9">
    <source>
        <dbReference type="RuleBase" id="RU000548"/>
    </source>
</evidence>
<dbReference type="FunFam" id="3.40.50.1480:FF:000004">
    <property type="entry name" value="Adenosylhomocysteinase"/>
    <property type="match status" value="1"/>
</dbReference>
<dbReference type="GO" id="GO:0005829">
    <property type="term" value="C:cytosol"/>
    <property type="evidence" value="ECO:0007669"/>
    <property type="project" value="TreeGrafter"/>
</dbReference>
<protein>
    <recommendedName>
        <fullName evidence="6">Adenosylhomocysteinase</fullName>
        <ecNumber evidence="6">3.13.2.1</ecNumber>
    </recommendedName>
    <alternativeName>
        <fullName evidence="6">S-adenosyl-L-homocysteine hydrolase</fullName>
        <shortName evidence="6">AdoHcyase</shortName>
    </alternativeName>
</protein>
<evidence type="ECO:0000256" key="10">
    <source>
        <dbReference type="RuleBase" id="RU004166"/>
    </source>
</evidence>
<dbReference type="PANTHER" id="PTHR23420">
    <property type="entry name" value="ADENOSYLHOMOCYSTEINASE"/>
    <property type="match status" value="1"/>
</dbReference>
<feature type="binding site" evidence="6 8">
    <location>
        <position position="249"/>
    </location>
    <ligand>
        <name>NAD(+)</name>
        <dbReference type="ChEBI" id="CHEBI:57540"/>
    </ligand>
</feature>
<keyword evidence="6" id="KW-0963">Cytoplasm</keyword>
<dbReference type="PANTHER" id="PTHR23420:SF0">
    <property type="entry name" value="ADENOSYLHOMOCYSTEINASE"/>
    <property type="match status" value="1"/>
</dbReference>
<comment type="similarity">
    <text evidence="1 6 10">Belongs to the adenosylhomocysteinase family.</text>
</comment>
<evidence type="ECO:0000256" key="3">
    <source>
        <dbReference type="ARBA" id="ARBA00022563"/>
    </source>
</evidence>
<gene>
    <name evidence="6 12" type="primary">ahcY</name>
    <name evidence="12" type="ORF">GCM10007415_17280</name>
</gene>
<dbReference type="EC" id="3.13.2.1" evidence="6"/>